<organism evidence="4 5">
    <name type="scientific">Ranatra chinensis</name>
    <dbReference type="NCBI Taxonomy" id="642074"/>
    <lineage>
        <taxon>Eukaryota</taxon>
        <taxon>Metazoa</taxon>
        <taxon>Ecdysozoa</taxon>
        <taxon>Arthropoda</taxon>
        <taxon>Hexapoda</taxon>
        <taxon>Insecta</taxon>
        <taxon>Pterygota</taxon>
        <taxon>Neoptera</taxon>
        <taxon>Paraneoptera</taxon>
        <taxon>Hemiptera</taxon>
        <taxon>Heteroptera</taxon>
        <taxon>Panheteroptera</taxon>
        <taxon>Nepomorpha</taxon>
        <taxon>Nepidae</taxon>
        <taxon>Ranatrinae</taxon>
        <taxon>Ranatra</taxon>
    </lineage>
</organism>
<feature type="signal peptide" evidence="3">
    <location>
        <begin position="1"/>
        <end position="20"/>
    </location>
</feature>
<dbReference type="EMBL" id="JBFDAA010000004">
    <property type="protein sequence ID" value="KAL1137651.1"/>
    <property type="molecule type" value="Genomic_DNA"/>
</dbReference>
<accession>A0ABD0YNV1</accession>
<dbReference type="AlphaFoldDB" id="A0ABD0YNV1"/>
<reference evidence="4 5" key="1">
    <citation type="submission" date="2024-07" db="EMBL/GenBank/DDBJ databases">
        <title>Chromosome-level genome assembly of the water stick insect Ranatra chinensis (Heteroptera: Nepidae).</title>
        <authorList>
            <person name="Liu X."/>
        </authorList>
    </citation>
    <scope>NUCLEOTIDE SEQUENCE [LARGE SCALE GENOMIC DNA]</scope>
    <source>
        <strain evidence="4">Cailab_2021Rc</strain>
        <tissue evidence="4">Muscle</tissue>
    </source>
</reference>
<proteinExistence type="predicted"/>
<gene>
    <name evidence="4" type="ORF">AAG570_009347</name>
</gene>
<evidence type="ECO:0000313" key="5">
    <source>
        <dbReference type="Proteomes" id="UP001558652"/>
    </source>
</evidence>
<dbReference type="Proteomes" id="UP001558652">
    <property type="component" value="Unassembled WGS sequence"/>
</dbReference>
<evidence type="ECO:0000313" key="4">
    <source>
        <dbReference type="EMBL" id="KAL1137651.1"/>
    </source>
</evidence>
<feature type="compositionally biased region" description="Pro residues" evidence="1">
    <location>
        <begin position="185"/>
        <end position="195"/>
    </location>
</feature>
<evidence type="ECO:0000256" key="2">
    <source>
        <dbReference type="SAM" id="Phobius"/>
    </source>
</evidence>
<dbReference type="PANTHER" id="PTHR21879:SF2">
    <property type="entry name" value="OSIRIS 20"/>
    <property type="match status" value="1"/>
</dbReference>
<keyword evidence="2" id="KW-0812">Transmembrane</keyword>
<feature type="region of interest" description="Disordered" evidence="1">
    <location>
        <begin position="182"/>
        <end position="225"/>
    </location>
</feature>
<dbReference type="PANTHER" id="PTHR21879">
    <property type="entry name" value="FI03362P-RELATED-RELATED"/>
    <property type="match status" value="1"/>
</dbReference>
<evidence type="ECO:0000256" key="1">
    <source>
        <dbReference type="SAM" id="MobiDB-lite"/>
    </source>
</evidence>
<keyword evidence="5" id="KW-1185">Reference proteome</keyword>
<feature type="transmembrane region" description="Helical" evidence="2">
    <location>
        <begin position="151"/>
        <end position="170"/>
    </location>
</feature>
<comment type="caution">
    <text evidence="4">The sequence shown here is derived from an EMBL/GenBank/DDBJ whole genome shotgun (WGS) entry which is preliminary data.</text>
</comment>
<dbReference type="InterPro" id="IPR012464">
    <property type="entry name" value="DUF1676"/>
</dbReference>
<keyword evidence="3" id="KW-0732">Signal</keyword>
<protein>
    <submittedName>
        <fullName evidence="4">Uncharacterized protein</fullName>
    </submittedName>
</protein>
<name>A0ABD0YNV1_9HEMI</name>
<sequence length="245" mass="26566">MRVATYAILLIAAALAGALSTSPQGEDLVGSVMADCADEDCVREHVAAHIGLPPDSTPEDILKRVGRTLSDAREFRLQLPWADDATLVFRPRGHPEMDIEFPHPLEGRSSNKARDIMKNKMLLPLLMMVKMKLQALIPLMLTIIGIKATKALMLSKIAVLLVVGFLVVQLCQKLGMAKMSMSMGPSPPPADPTPVPMMYGPPTTSGYEPPPSGWEPSGPYSRVYDPTSAQQMAYNAYSQSSAYKA</sequence>
<evidence type="ECO:0000256" key="3">
    <source>
        <dbReference type="SAM" id="SignalP"/>
    </source>
</evidence>
<feature type="chain" id="PRO_5044750844" evidence="3">
    <location>
        <begin position="21"/>
        <end position="245"/>
    </location>
</feature>
<dbReference type="Pfam" id="PF07898">
    <property type="entry name" value="DUF1676"/>
    <property type="match status" value="1"/>
</dbReference>
<feature type="transmembrane region" description="Helical" evidence="2">
    <location>
        <begin position="121"/>
        <end position="144"/>
    </location>
</feature>
<keyword evidence="2" id="KW-1133">Transmembrane helix</keyword>
<keyword evidence="2" id="KW-0472">Membrane</keyword>